<dbReference type="SUPFAM" id="SSF53850">
    <property type="entry name" value="Periplasmic binding protein-like II"/>
    <property type="match status" value="1"/>
</dbReference>
<feature type="transmembrane region" description="Helical" evidence="5">
    <location>
        <begin position="143"/>
        <end position="167"/>
    </location>
</feature>
<proteinExistence type="predicted"/>
<feature type="transmembrane region" description="Helical" evidence="5">
    <location>
        <begin position="98"/>
        <end position="122"/>
    </location>
</feature>
<feature type="transmembrane region" description="Helical" evidence="5">
    <location>
        <begin position="711"/>
        <end position="732"/>
    </location>
</feature>
<keyword evidence="2 5" id="KW-0812">Transmembrane</keyword>
<reference evidence="7 8" key="1">
    <citation type="submission" date="2016-08" db="EMBL/GenBank/DDBJ databases">
        <title>A Parts List for Fungal Cellulosomes Revealed by Comparative Genomics.</title>
        <authorList>
            <consortium name="DOE Joint Genome Institute"/>
            <person name="Haitjema C.H."/>
            <person name="Gilmore S.P."/>
            <person name="Henske J.K."/>
            <person name="Solomon K.V."/>
            <person name="De Groot R."/>
            <person name="Kuo A."/>
            <person name="Mondo S.J."/>
            <person name="Salamov A.A."/>
            <person name="Labutti K."/>
            <person name="Zhao Z."/>
            <person name="Chiniquy J."/>
            <person name="Barry K."/>
            <person name="Brewer H.M."/>
            <person name="Purvine S.O."/>
            <person name="Wright A.T."/>
            <person name="Boxma B."/>
            <person name="Van Alen T."/>
            <person name="Hackstein J.H."/>
            <person name="Baker S.E."/>
            <person name="Grigoriev I.V."/>
            <person name="O'Malley M.A."/>
        </authorList>
    </citation>
    <scope>NUCLEOTIDE SEQUENCE [LARGE SCALE GENOMIC DNA]</scope>
    <source>
        <strain evidence="7 8">S4</strain>
    </source>
</reference>
<dbReference type="GO" id="GO:0004930">
    <property type="term" value="F:G protein-coupled receptor activity"/>
    <property type="evidence" value="ECO:0007669"/>
    <property type="project" value="InterPro"/>
</dbReference>
<evidence type="ECO:0000256" key="3">
    <source>
        <dbReference type="ARBA" id="ARBA00022989"/>
    </source>
</evidence>
<evidence type="ECO:0000313" key="7">
    <source>
        <dbReference type="EMBL" id="ORX80890.1"/>
    </source>
</evidence>
<reference evidence="7 8" key="2">
    <citation type="submission" date="2016-08" db="EMBL/GenBank/DDBJ databases">
        <title>Pervasive Adenine N6-methylation of Active Genes in Fungi.</title>
        <authorList>
            <consortium name="DOE Joint Genome Institute"/>
            <person name="Mondo S.J."/>
            <person name="Dannebaum R.O."/>
            <person name="Kuo R.C."/>
            <person name="Labutti K."/>
            <person name="Haridas S."/>
            <person name="Kuo A."/>
            <person name="Salamov A."/>
            <person name="Ahrendt S.R."/>
            <person name="Lipzen A."/>
            <person name="Sullivan W."/>
            <person name="Andreopoulos W.B."/>
            <person name="Clum A."/>
            <person name="Lindquist E."/>
            <person name="Daum C."/>
            <person name="Ramamoorthy G.K."/>
            <person name="Gryganskyi A."/>
            <person name="Culley D."/>
            <person name="Magnuson J.K."/>
            <person name="James T.Y."/>
            <person name="O'Malley M.A."/>
            <person name="Stajich J.E."/>
            <person name="Spatafora J.W."/>
            <person name="Visel A."/>
            <person name="Grigoriev I.V."/>
        </authorList>
    </citation>
    <scope>NUCLEOTIDE SEQUENCE [LARGE SCALE GENOMIC DNA]</scope>
    <source>
        <strain evidence="7 8">S4</strain>
    </source>
</reference>
<evidence type="ECO:0000259" key="6">
    <source>
        <dbReference type="Pfam" id="PF00003"/>
    </source>
</evidence>
<feature type="transmembrane region" description="Helical" evidence="5">
    <location>
        <begin position="59"/>
        <end position="78"/>
    </location>
</feature>
<keyword evidence="8" id="KW-1185">Reference proteome</keyword>
<dbReference type="InterPro" id="IPR017978">
    <property type="entry name" value="GPCR_3_C"/>
</dbReference>
<feature type="transmembrane region" description="Helical" evidence="5">
    <location>
        <begin position="860"/>
        <end position="881"/>
    </location>
</feature>
<dbReference type="OrthoDB" id="2157358at2759"/>
<dbReference type="Pfam" id="PF00003">
    <property type="entry name" value="7tm_3"/>
    <property type="match status" value="1"/>
</dbReference>
<evidence type="ECO:0000256" key="5">
    <source>
        <dbReference type="SAM" id="Phobius"/>
    </source>
</evidence>
<dbReference type="PANTHER" id="PTHR43649">
    <property type="entry name" value="ARABINOSE-BINDING PROTEIN-RELATED"/>
    <property type="match status" value="1"/>
</dbReference>
<evidence type="ECO:0000313" key="8">
    <source>
        <dbReference type="Proteomes" id="UP000193944"/>
    </source>
</evidence>
<evidence type="ECO:0000256" key="1">
    <source>
        <dbReference type="ARBA" id="ARBA00004141"/>
    </source>
</evidence>
<comment type="subcellular location">
    <subcellularLocation>
        <location evidence="1">Membrane</location>
        <topology evidence="1">Multi-pass membrane protein</topology>
    </subcellularLocation>
</comment>
<sequence length="1002" mass="116945">MTLIFLISLSFIIFNPKHNYIRFLSKDLWIFYIFGNILILASEFTYFEKLTKIKCNLNIVLLSQGYTITYTPIIYKLIINFPIANKYSNWIKKQKYTFIFIISLIDCIINSLLLISPIELITNITSSEYDKNFFECQWSKNNGMLTVILQMIFSTSLCIVINIFVFLEWGIETTFHYIRCLTLYTAFNWIFSIHTYDISKSKSFHDIDNINNGNTNNKNSTVSLPSYSKKALYASRILSLHGAKEITNSNSSINSGLDKFQIINNQELLINGKAENITLSMAVYAFNYDSNFAELTKEFNNYAIENNLDINLQMVLFSEQNSTAQIDDFFYSMDTLLNKKSQKYDIFVYDPIYTAKYSKHFIDLKEYLPKEHIDLYKTGNAPKLCMDNDKWVGLPIFLKYKILFSNTKLLKDYDKKVPTTWDELIETAKYIVEQEQINNNRTIIGYNGFFPKDDENTFFSLYEFIYSFRETKDSPFPGFNSDEAREALSKINQMKQEISNLDIFTSSLYYNVEIFIKRMVLFFNFWDSSTIPDYTISVLPGKKEGINGSYLGGLNIGISKYINKEKIDASLEVLKYLTGIDMQKFILRQYKLFSAITSVYDDEEICEFMNCKLAKEIQGIIRENYPSEFDDDNYTKKIITLFHEYIIDKRSANDILTEMDDITRIYYLTITSSKLSLTIFILYLVVLFLLFILTIVVCHPRISKSEKFLSLDLWLIYILGSVVLLFSEPFYFGKLTEISCNLNIVFLTLGTTIAFVPMIYKLVVNFPLINKYSNWIEKHKYIFILSIILINGIINSLLFIFPLKPGNIIRENEKNFTKCLWNKDSGIIVLILEVFFCFFLYGVIYVFIFFEWSINETHKFVRSLIIQTTINGVLLIIFIILKVININDYNTYFAVHSFIILLVVLINCGFLIYINLWIPRKIINESNDEKLIDKLLHFNSSIQTNEIANTTFISEEVRKRRSTRSTSISSGQSYAMKIVNLHNAKEQAESIRRISSKEFPIP</sequence>
<feature type="transmembrane region" description="Helical" evidence="5">
    <location>
        <begin position="744"/>
        <end position="769"/>
    </location>
</feature>
<dbReference type="Proteomes" id="UP000193944">
    <property type="component" value="Unassembled WGS sequence"/>
</dbReference>
<feature type="transmembrane region" description="Helical" evidence="5">
    <location>
        <begin position="675"/>
        <end position="699"/>
    </location>
</feature>
<accession>A0A1Y1X4Z0</accession>
<feature type="transmembrane region" description="Helical" evidence="5">
    <location>
        <begin position="781"/>
        <end position="801"/>
    </location>
</feature>
<dbReference type="GO" id="GO:0016020">
    <property type="term" value="C:membrane"/>
    <property type="evidence" value="ECO:0007669"/>
    <property type="project" value="UniProtKB-SubCell"/>
</dbReference>
<feature type="domain" description="G-protein coupled receptors family 3 profile" evidence="6">
    <location>
        <begin position="3"/>
        <end position="193"/>
    </location>
</feature>
<name>A0A1Y1X4Z0_9FUNG</name>
<dbReference type="PANTHER" id="PTHR43649:SF12">
    <property type="entry name" value="DIACETYLCHITOBIOSE BINDING PROTEIN DASA"/>
    <property type="match status" value="1"/>
</dbReference>
<comment type="caution">
    <text evidence="7">The sequence shown here is derived from an EMBL/GenBank/DDBJ whole genome shotgun (WGS) entry which is preliminary data.</text>
</comment>
<dbReference type="AlphaFoldDB" id="A0A1Y1X4Z0"/>
<evidence type="ECO:0000256" key="2">
    <source>
        <dbReference type="ARBA" id="ARBA00022692"/>
    </source>
</evidence>
<dbReference type="InterPro" id="IPR006059">
    <property type="entry name" value="SBP"/>
</dbReference>
<feature type="transmembrane region" description="Helical" evidence="5">
    <location>
        <begin position="893"/>
        <end position="914"/>
    </location>
</feature>
<feature type="transmembrane region" description="Helical" evidence="5">
    <location>
        <begin position="827"/>
        <end position="848"/>
    </location>
</feature>
<gene>
    <name evidence="7" type="ORF">BCR32DRAFT_293584</name>
</gene>
<dbReference type="EMBL" id="MCFG01000132">
    <property type="protein sequence ID" value="ORX80890.1"/>
    <property type="molecule type" value="Genomic_DNA"/>
</dbReference>
<feature type="transmembrane region" description="Helical" evidence="5">
    <location>
        <begin position="29"/>
        <end position="47"/>
    </location>
</feature>
<dbReference type="InterPro" id="IPR050490">
    <property type="entry name" value="Bact_solute-bd_prot1"/>
</dbReference>
<dbReference type="Pfam" id="PF13416">
    <property type="entry name" value="SBP_bac_8"/>
    <property type="match status" value="1"/>
</dbReference>
<keyword evidence="4 5" id="KW-0472">Membrane</keyword>
<organism evidence="7 8">
    <name type="scientific">Anaeromyces robustus</name>
    <dbReference type="NCBI Taxonomy" id="1754192"/>
    <lineage>
        <taxon>Eukaryota</taxon>
        <taxon>Fungi</taxon>
        <taxon>Fungi incertae sedis</taxon>
        <taxon>Chytridiomycota</taxon>
        <taxon>Chytridiomycota incertae sedis</taxon>
        <taxon>Neocallimastigomycetes</taxon>
        <taxon>Neocallimastigales</taxon>
        <taxon>Neocallimastigaceae</taxon>
        <taxon>Anaeromyces</taxon>
    </lineage>
</organism>
<evidence type="ECO:0000256" key="4">
    <source>
        <dbReference type="ARBA" id="ARBA00023136"/>
    </source>
</evidence>
<protein>
    <submittedName>
        <fullName evidence="7">Periplasmic binding protein-like II</fullName>
    </submittedName>
</protein>
<dbReference type="Gene3D" id="3.40.190.10">
    <property type="entry name" value="Periplasmic binding protein-like II"/>
    <property type="match status" value="1"/>
</dbReference>
<keyword evidence="3 5" id="KW-1133">Transmembrane helix</keyword>